<dbReference type="EMBL" id="CH476608">
    <property type="protein sequence ID" value="EAU29743.1"/>
    <property type="molecule type" value="Genomic_DNA"/>
</dbReference>
<sequence length="292" mass="33446">MASSLSEALEKVHLEDVPSKPKHLDERDDTEEEDEDIEDTGPSAPFRFFDLPSEIRLRIYSFVLFTPRRKRALRPNGSVGASSKNPPISPSSHRIALFLVSRRMHDEATHYFYSHLIFRLFPIQDYCRTPTVRFIPYTYLPSITSAELILGSSWTDPPQSWIVNRGLGLEEMTGLHTLRVFIECDPSHPVFEGFRISKNFYTDFAGGLLQQVLKRLPNLVNVEFDGNPSVRKSDDLMRRLLHETRAAKKKIMWGPQRGWTASDADEGLPKPMVYELTSTKRTVSSRNVPLLK</sequence>
<dbReference type="PANTHER" id="PTHR42085">
    <property type="entry name" value="F-BOX DOMAIN-CONTAINING PROTEIN"/>
    <property type="match status" value="1"/>
</dbReference>
<reference evidence="3" key="1">
    <citation type="submission" date="2005-09" db="EMBL/GenBank/DDBJ databases">
        <title>Annotation of the Aspergillus terreus NIH2624 genome.</title>
        <authorList>
            <person name="Birren B.W."/>
            <person name="Lander E.S."/>
            <person name="Galagan J.E."/>
            <person name="Nusbaum C."/>
            <person name="Devon K."/>
            <person name="Henn M."/>
            <person name="Ma L.-J."/>
            <person name="Jaffe D.B."/>
            <person name="Butler J."/>
            <person name="Alvarez P."/>
            <person name="Gnerre S."/>
            <person name="Grabherr M."/>
            <person name="Kleber M."/>
            <person name="Mauceli E.W."/>
            <person name="Brockman W."/>
            <person name="Rounsley S."/>
            <person name="Young S.K."/>
            <person name="LaButti K."/>
            <person name="Pushparaj V."/>
            <person name="DeCaprio D."/>
            <person name="Crawford M."/>
            <person name="Koehrsen M."/>
            <person name="Engels R."/>
            <person name="Montgomery P."/>
            <person name="Pearson M."/>
            <person name="Howarth C."/>
            <person name="Larson L."/>
            <person name="Luoma S."/>
            <person name="White J."/>
            <person name="Alvarado L."/>
            <person name="Kodira C.D."/>
            <person name="Zeng Q."/>
            <person name="Oleary S."/>
            <person name="Yandava C."/>
            <person name="Denning D.W."/>
            <person name="Nierman W.C."/>
            <person name="Milne T."/>
            <person name="Madden K."/>
        </authorList>
    </citation>
    <scope>NUCLEOTIDE SEQUENCE [LARGE SCALE GENOMIC DNA]</scope>
    <source>
        <strain evidence="3">NIH 2624 / FGSC A1156</strain>
    </source>
</reference>
<feature type="compositionally biased region" description="Acidic residues" evidence="1">
    <location>
        <begin position="27"/>
        <end position="39"/>
    </location>
</feature>
<proteinExistence type="predicted"/>
<dbReference type="PANTHER" id="PTHR42085:SF2">
    <property type="entry name" value="F-BOX DOMAIN-CONTAINING PROTEIN"/>
    <property type="match status" value="1"/>
</dbReference>
<dbReference type="OrthoDB" id="5372935at2759"/>
<evidence type="ECO:0000256" key="1">
    <source>
        <dbReference type="SAM" id="MobiDB-lite"/>
    </source>
</evidence>
<dbReference type="AlphaFoldDB" id="Q0C9T2"/>
<dbReference type="OMA" id="FDAWPSV"/>
<evidence type="ECO:0008006" key="4">
    <source>
        <dbReference type="Google" id="ProtNLM"/>
    </source>
</evidence>
<protein>
    <recommendedName>
        <fullName evidence="4">F-box domain-containing protein</fullName>
    </recommendedName>
</protein>
<feature type="compositionally biased region" description="Basic and acidic residues" evidence="1">
    <location>
        <begin position="8"/>
        <end position="26"/>
    </location>
</feature>
<accession>Q0C9T2</accession>
<organism evidence="2 3">
    <name type="scientific">Aspergillus terreus (strain NIH 2624 / FGSC A1156)</name>
    <dbReference type="NCBI Taxonomy" id="341663"/>
    <lineage>
        <taxon>Eukaryota</taxon>
        <taxon>Fungi</taxon>
        <taxon>Dikarya</taxon>
        <taxon>Ascomycota</taxon>
        <taxon>Pezizomycotina</taxon>
        <taxon>Eurotiomycetes</taxon>
        <taxon>Eurotiomycetidae</taxon>
        <taxon>Eurotiales</taxon>
        <taxon>Aspergillaceae</taxon>
        <taxon>Aspergillus</taxon>
        <taxon>Aspergillus subgen. Circumdati</taxon>
    </lineage>
</organism>
<feature type="region of interest" description="Disordered" evidence="1">
    <location>
        <begin position="1"/>
        <end position="44"/>
    </location>
</feature>
<dbReference type="Proteomes" id="UP000007963">
    <property type="component" value="Unassembled WGS sequence"/>
</dbReference>
<dbReference type="RefSeq" id="XP_001218174.1">
    <property type="nucleotide sequence ID" value="XM_001218173.1"/>
</dbReference>
<dbReference type="eggNOG" id="ENOG502SI7R">
    <property type="taxonomic scope" value="Eukaryota"/>
</dbReference>
<evidence type="ECO:0000313" key="2">
    <source>
        <dbReference type="EMBL" id="EAU29743.1"/>
    </source>
</evidence>
<dbReference type="GeneID" id="4354338"/>
<dbReference type="VEuPathDB" id="FungiDB:ATEG_09552"/>
<name>Q0C9T2_ASPTN</name>
<dbReference type="HOGENOM" id="CLU_057896_1_0_1"/>
<gene>
    <name evidence="2" type="ORF">ATEG_09552</name>
</gene>
<dbReference type="InterPro" id="IPR038883">
    <property type="entry name" value="AN11006-like"/>
</dbReference>
<evidence type="ECO:0000313" key="3">
    <source>
        <dbReference type="Proteomes" id="UP000007963"/>
    </source>
</evidence>